<evidence type="ECO:0000256" key="1">
    <source>
        <dbReference type="SAM" id="Coils"/>
    </source>
</evidence>
<gene>
    <name evidence="2" type="ORF">DW811_00150</name>
</gene>
<dbReference type="Proteomes" id="UP000284794">
    <property type="component" value="Unassembled WGS sequence"/>
</dbReference>
<name>A0A414DIC9_9FIRM</name>
<protein>
    <submittedName>
        <fullName evidence="2">Uncharacterized protein</fullName>
    </submittedName>
</protein>
<evidence type="ECO:0000313" key="3">
    <source>
        <dbReference type="Proteomes" id="UP000284794"/>
    </source>
</evidence>
<dbReference type="AlphaFoldDB" id="A0A414DIC9"/>
<proteinExistence type="predicted"/>
<comment type="caution">
    <text evidence="2">The sequence shown here is derived from an EMBL/GenBank/DDBJ whole genome shotgun (WGS) entry which is preliminary data.</text>
</comment>
<dbReference type="EMBL" id="QSIS01000001">
    <property type="protein sequence ID" value="RHD10825.1"/>
    <property type="molecule type" value="Genomic_DNA"/>
</dbReference>
<evidence type="ECO:0000313" key="2">
    <source>
        <dbReference type="EMBL" id="RHD10825.1"/>
    </source>
</evidence>
<feature type="coiled-coil region" evidence="1">
    <location>
        <begin position="87"/>
        <end position="114"/>
    </location>
</feature>
<organism evidence="2 3">
    <name type="scientific">Lachnospira eligens</name>
    <dbReference type="NCBI Taxonomy" id="39485"/>
    <lineage>
        <taxon>Bacteria</taxon>
        <taxon>Bacillati</taxon>
        <taxon>Bacillota</taxon>
        <taxon>Clostridia</taxon>
        <taxon>Lachnospirales</taxon>
        <taxon>Lachnospiraceae</taxon>
        <taxon>Lachnospira</taxon>
    </lineage>
</organism>
<sequence length="1193" mass="139412">MKKATCLNDIISVNADFKNAINLYLNLNDKDKILSYIPTKSSISMLNTYLESIYYNKNNASILVGPYGKGKSHLLLLVMAIASLDRNEQNEKVLEELKNRIKIADAENVKTIELIDKIWAKKKFLPVIIMSSYSDLNQAFLMALNDALKREELQDITPDTYYSVAIKRIETWQNEYPSTYQKLKLTLSEKSITLQKLMIGLRQFDKNSLSLFSEIYPELTSGSKFNPLAQLEVLPLYKSVCDKLSKEYNYSGIYILFDEFSKFIENQDEQVMGNNMKLLQDICELSSNSKESATFITMVAHKSIKEYGKYLSNDIINAFTGIEGRLVENLFITSSKNNYELIKHAIIKNTDVINPYKDIYLSDDIIDKYYKVPYFNGAFNRTDFKNIIAEGCYPLNPISSYLLMNISEKVAQNERTLFTFISKDEPHSMARYINEHTQDKPWIISADLIYDYFSGLFKKDINNENVHTQWLNAEYALSRCKSEEERSVIKALAIILIVNKPDEIPATNAYIQYAANNDNVDIIQALQERGIIYKKASTNCYMFKTRAGADLRKEIRKRNTFFENSNPSWVFKKVSDSDYIMPMAYNNDYYMTRYFRHIFMSVDNFLNIKDISVIYDDIGFCDGCLISLYSDRNIKDINLIQDKVLELESENTIVEYSEVPYKCKKQIQEYEVLNNICNDEQFIRENEVMTKEIPVLEEDLRNVILANLDLMYLDGNHLYLYFMSGKVKLEKNGIRENIVDKVCYSIYNKTPIINNEFVNRRKIPTAQTKKARKIIIENILNKTDSEDFYAGNGQEASIYRALFIVTKLKENEASTELNEIINIIKDYINQCVGNRKSIADLYKNLVKKPYSIREGLMPFYFAYVISQYNEDIVLYFNSMEIEINTEIVSEMFEHPDDFSIYVSQNDRDKEDYLNNLQKLFDVPVNKITHENRIALTAEYFKRWYRGLPQISRNMTEPSYEYLKDDTDFKKIRKLKKVIQKVESNPYEMLFDSIPNISESDNLNDTFYWIKESKKLFDGYFDWMVKNIVNVIYQLIAPNSKDDLYHILKEWYEKQSAQLKQGLFDGKVTQFVSCLRNINSYDDHEIAEKIAKVVTDVYVEDWNDKSIYDFKEKLEVILQDISQIKDNSISIGNYKLKFIGHDNTPIELYYNPVGEEKGTIFRNIVEDTIDQFEDDLSVNDRVAILLEMIEKMIK</sequence>
<accession>A0A414DIC9</accession>
<keyword evidence="1" id="KW-0175">Coiled coil</keyword>
<dbReference type="RefSeq" id="WP_118147944.1">
    <property type="nucleotide sequence ID" value="NZ_QSIS01000001.1"/>
</dbReference>
<reference evidence="2 3" key="1">
    <citation type="submission" date="2018-08" db="EMBL/GenBank/DDBJ databases">
        <title>A genome reference for cultivated species of the human gut microbiota.</title>
        <authorList>
            <person name="Zou Y."/>
            <person name="Xue W."/>
            <person name="Luo G."/>
        </authorList>
    </citation>
    <scope>NUCLEOTIDE SEQUENCE [LARGE SCALE GENOMIC DNA]</scope>
    <source>
        <strain evidence="2 3">AM32-2AC</strain>
    </source>
</reference>